<dbReference type="SMART" id="SM00347">
    <property type="entry name" value="HTH_MARR"/>
    <property type="match status" value="1"/>
</dbReference>
<evidence type="ECO:0000256" key="3">
    <source>
        <dbReference type="ARBA" id="ARBA00023163"/>
    </source>
</evidence>
<proteinExistence type="predicted"/>
<dbReference type="PANTHER" id="PTHR33164:SF64">
    <property type="entry name" value="TRANSCRIPTIONAL REGULATOR SLYA"/>
    <property type="match status" value="1"/>
</dbReference>
<dbReference type="EMBL" id="CP045644">
    <property type="protein sequence ID" value="QFZ85065.1"/>
    <property type="molecule type" value="Genomic_DNA"/>
</dbReference>
<dbReference type="Gene3D" id="1.10.10.10">
    <property type="entry name" value="Winged helix-like DNA-binding domain superfamily/Winged helix DNA-binding domain"/>
    <property type="match status" value="1"/>
</dbReference>
<reference evidence="6 7" key="1">
    <citation type="submission" date="2019-10" db="EMBL/GenBank/DDBJ databases">
        <title>Complete genome sequence of Variovorax paradoxus 5C-2.</title>
        <authorList>
            <person name="Gogoleva N.E."/>
            <person name="Balkin A.S."/>
        </authorList>
    </citation>
    <scope>NUCLEOTIDE SEQUENCE [LARGE SCALE GENOMIC DNA]</scope>
    <source>
        <strain evidence="6 7">5C-2</strain>
    </source>
</reference>
<sequence length="190" mass="21605">MRRARVVDVAETPAVQVLRYGLEEDLGLLIRRILALSSHAVNTRLRALDGPTESQWRPLHCLYTRAPLRLVELARFCEIDPAGMTRLIDRLERGGLCHRSRLSSDRRVVEVVLTQRGAESAKRVAPVLDRLQVELLAGFDTEQRKNFLRLLARMATGTRISDRSRRNHDGQAITNNQESRASFEASRNAR</sequence>
<accession>A0A5Q0M974</accession>
<dbReference type="InterPro" id="IPR039422">
    <property type="entry name" value="MarR/SlyA-like"/>
</dbReference>
<keyword evidence="3" id="KW-0804">Transcription</keyword>
<feature type="domain" description="HTH marR-type" evidence="5">
    <location>
        <begin position="23"/>
        <end position="156"/>
    </location>
</feature>
<dbReference type="GO" id="GO:0003700">
    <property type="term" value="F:DNA-binding transcription factor activity"/>
    <property type="evidence" value="ECO:0007669"/>
    <property type="project" value="InterPro"/>
</dbReference>
<evidence type="ECO:0000313" key="7">
    <source>
        <dbReference type="Proteomes" id="UP000326780"/>
    </source>
</evidence>
<dbReference type="GO" id="GO:0006950">
    <property type="term" value="P:response to stress"/>
    <property type="evidence" value="ECO:0007669"/>
    <property type="project" value="TreeGrafter"/>
</dbReference>
<name>A0A5Q0M974_VARPD</name>
<dbReference type="InterPro" id="IPR036390">
    <property type="entry name" value="WH_DNA-bd_sf"/>
</dbReference>
<feature type="region of interest" description="Disordered" evidence="4">
    <location>
        <begin position="161"/>
        <end position="190"/>
    </location>
</feature>
<dbReference type="InterPro" id="IPR036388">
    <property type="entry name" value="WH-like_DNA-bd_sf"/>
</dbReference>
<evidence type="ECO:0000256" key="1">
    <source>
        <dbReference type="ARBA" id="ARBA00023015"/>
    </source>
</evidence>
<keyword evidence="2" id="KW-0238">DNA-binding</keyword>
<dbReference type="AlphaFoldDB" id="A0A5Q0M974"/>
<evidence type="ECO:0000259" key="5">
    <source>
        <dbReference type="PROSITE" id="PS50995"/>
    </source>
</evidence>
<dbReference type="PROSITE" id="PS50995">
    <property type="entry name" value="HTH_MARR_2"/>
    <property type="match status" value="1"/>
</dbReference>
<dbReference type="GO" id="GO:0003677">
    <property type="term" value="F:DNA binding"/>
    <property type="evidence" value="ECO:0007669"/>
    <property type="project" value="UniProtKB-KW"/>
</dbReference>
<dbReference type="Proteomes" id="UP000326780">
    <property type="component" value="Chromosome"/>
</dbReference>
<dbReference type="PANTHER" id="PTHR33164">
    <property type="entry name" value="TRANSCRIPTIONAL REGULATOR, MARR FAMILY"/>
    <property type="match status" value="1"/>
</dbReference>
<protein>
    <submittedName>
        <fullName evidence="6">MarR family transcriptional regulator</fullName>
    </submittedName>
</protein>
<evidence type="ECO:0000256" key="4">
    <source>
        <dbReference type="SAM" id="MobiDB-lite"/>
    </source>
</evidence>
<dbReference type="PRINTS" id="PR00598">
    <property type="entry name" value="HTHMARR"/>
</dbReference>
<evidence type="ECO:0000313" key="6">
    <source>
        <dbReference type="EMBL" id="QFZ85065.1"/>
    </source>
</evidence>
<dbReference type="Pfam" id="PF01047">
    <property type="entry name" value="MarR"/>
    <property type="match status" value="1"/>
</dbReference>
<keyword evidence="1" id="KW-0805">Transcription regulation</keyword>
<gene>
    <name evidence="6" type="ORF">GFK26_21030</name>
</gene>
<organism evidence="6 7">
    <name type="scientific">Variovorax paradoxus</name>
    <dbReference type="NCBI Taxonomy" id="34073"/>
    <lineage>
        <taxon>Bacteria</taxon>
        <taxon>Pseudomonadati</taxon>
        <taxon>Pseudomonadota</taxon>
        <taxon>Betaproteobacteria</taxon>
        <taxon>Burkholderiales</taxon>
        <taxon>Comamonadaceae</taxon>
        <taxon>Variovorax</taxon>
    </lineage>
</organism>
<dbReference type="InterPro" id="IPR000835">
    <property type="entry name" value="HTH_MarR-typ"/>
</dbReference>
<dbReference type="SUPFAM" id="SSF46785">
    <property type="entry name" value="Winged helix' DNA-binding domain"/>
    <property type="match status" value="1"/>
</dbReference>
<evidence type="ECO:0000256" key="2">
    <source>
        <dbReference type="ARBA" id="ARBA00023125"/>
    </source>
</evidence>